<dbReference type="STRING" id="1630135.DAD186_17600"/>
<evidence type="ECO:0000256" key="1">
    <source>
        <dbReference type="ARBA" id="ARBA00004141"/>
    </source>
</evidence>
<gene>
    <name evidence="8" type="ORF">DAD186_17600</name>
</gene>
<dbReference type="Pfam" id="PF00375">
    <property type="entry name" value="SDF"/>
    <property type="match status" value="1"/>
</dbReference>
<accession>A0A1B0ZK52</accession>
<evidence type="ECO:0000256" key="6">
    <source>
        <dbReference type="SAM" id="MobiDB-lite"/>
    </source>
</evidence>
<dbReference type="GO" id="GO:0005295">
    <property type="term" value="F:neutral L-amino acid:sodium symporter activity"/>
    <property type="evidence" value="ECO:0007669"/>
    <property type="project" value="TreeGrafter"/>
</dbReference>
<feature type="transmembrane region" description="Helical" evidence="7">
    <location>
        <begin position="274"/>
        <end position="300"/>
    </location>
</feature>
<dbReference type="InterPro" id="IPR001991">
    <property type="entry name" value="Na-dicarboxylate_symporter"/>
</dbReference>
<feature type="transmembrane region" description="Helical" evidence="7">
    <location>
        <begin position="74"/>
        <end position="98"/>
    </location>
</feature>
<dbReference type="GO" id="GO:0005886">
    <property type="term" value="C:plasma membrane"/>
    <property type="evidence" value="ECO:0007669"/>
    <property type="project" value="TreeGrafter"/>
</dbReference>
<keyword evidence="4 7" id="KW-1133">Transmembrane helix</keyword>
<dbReference type="AlphaFoldDB" id="A0A1B0ZK52"/>
<dbReference type="PATRIC" id="fig|1630135.4.peg.1758"/>
<feature type="transmembrane region" description="Helical" evidence="7">
    <location>
        <begin position="164"/>
        <end position="185"/>
    </location>
</feature>
<feature type="transmembrane region" description="Helical" evidence="7">
    <location>
        <begin position="306"/>
        <end position="325"/>
    </location>
</feature>
<feature type="region of interest" description="Disordered" evidence="6">
    <location>
        <begin position="387"/>
        <end position="434"/>
    </location>
</feature>
<evidence type="ECO:0000313" key="9">
    <source>
        <dbReference type="Proteomes" id="UP000092596"/>
    </source>
</evidence>
<dbReference type="GO" id="GO:0032329">
    <property type="term" value="P:serine transport"/>
    <property type="evidence" value="ECO:0007669"/>
    <property type="project" value="TreeGrafter"/>
</dbReference>
<feature type="transmembrane region" description="Helical" evidence="7">
    <location>
        <begin position="129"/>
        <end position="152"/>
    </location>
</feature>
<comment type="subcellular location">
    <subcellularLocation>
        <location evidence="1">Membrane</location>
        <topology evidence="1">Multi-pass membrane protein</topology>
    </subcellularLocation>
</comment>
<evidence type="ECO:0008006" key="10">
    <source>
        <dbReference type="Google" id="ProtNLM"/>
    </source>
</evidence>
<keyword evidence="2" id="KW-0813">Transport</keyword>
<dbReference type="KEGG" id="dva:DAD186_17600"/>
<evidence type="ECO:0000313" key="8">
    <source>
        <dbReference type="EMBL" id="ANP28310.1"/>
    </source>
</evidence>
<dbReference type="RefSeq" id="WP_082991163.1">
    <property type="nucleotide sequence ID" value="NZ_CP012117.1"/>
</dbReference>
<organism evidence="8 9">
    <name type="scientific">Dermabacter vaginalis</name>
    <dbReference type="NCBI Taxonomy" id="1630135"/>
    <lineage>
        <taxon>Bacteria</taxon>
        <taxon>Bacillati</taxon>
        <taxon>Actinomycetota</taxon>
        <taxon>Actinomycetes</taxon>
        <taxon>Micrococcales</taxon>
        <taxon>Dermabacteraceae</taxon>
        <taxon>Dermabacter</taxon>
    </lineage>
</organism>
<dbReference type="PANTHER" id="PTHR42865:SF8">
    <property type="entry name" value="SERINE_THREONINE TRANSPORTER SSTT"/>
    <property type="match status" value="1"/>
</dbReference>
<dbReference type="EMBL" id="CP012117">
    <property type="protein sequence ID" value="ANP28310.1"/>
    <property type="molecule type" value="Genomic_DNA"/>
</dbReference>
<feature type="transmembrane region" description="Helical" evidence="7">
    <location>
        <begin position="43"/>
        <end position="62"/>
    </location>
</feature>
<protein>
    <recommendedName>
        <fullName evidence="10">Dicarboxylate/amino acid:cation symporter</fullName>
    </recommendedName>
</protein>
<dbReference type="InterPro" id="IPR036458">
    <property type="entry name" value="Na:dicarbo_symporter_sf"/>
</dbReference>
<proteinExistence type="predicted"/>
<reference evidence="8 9" key="1">
    <citation type="submission" date="2015-06" db="EMBL/GenBank/DDBJ databases">
        <title>Investigation of pathophysiology for high-risk pregnancy and development of treatment modality based on it.</title>
        <authorList>
            <person name="Kim B.-C."/>
            <person name="Lim S."/>
        </authorList>
    </citation>
    <scope>NUCLEOTIDE SEQUENCE [LARGE SCALE GENOMIC DNA]</scope>
    <source>
        <strain evidence="8 9">AD1-86</strain>
    </source>
</reference>
<feature type="transmembrane region" description="Helical" evidence="7">
    <location>
        <begin position="197"/>
        <end position="218"/>
    </location>
</feature>
<dbReference type="PRINTS" id="PR00173">
    <property type="entry name" value="EDTRNSPORT"/>
</dbReference>
<evidence type="ECO:0000256" key="7">
    <source>
        <dbReference type="SAM" id="Phobius"/>
    </source>
</evidence>
<dbReference type="SUPFAM" id="SSF118215">
    <property type="entry name" value="Proton glutamate symport protein"/>
    <property type="match status" value="1"/>
</dbReference>
<keyword evidence="3 7" id="KW-0812">Transmembrane</keyword>
<evidence type="ECO:0000256" key="5">
    <source>
        <dbReference type="ARBA" id="ARBA00023136"/>
    </source>
</evidence>
<dbReference type="Gene3D" id="1.10.3860.10">
    <property type="entry name" value="Sodium:dicarboxylate symporter"/>
    <property type="match status" value="1"/>
</dbReference>
<dbReference type="PANTHER" id="PTHR42865">
    <property type="entry name" value="PROTON/GLUTAMATE-ASPARTATE SYMPORTER"/>
    <property type="match status" value="1"/>
</dbReference>
<sequence>MKKVLNSLLMKIAIAIVLGILVGLVAPDWLSRGAATFSKLFGNFLSFIIPLIIIGLITPAISEFGRGAGKWLGVTAALAYCSTLVAGTYAIAAGYLAFPALLGSSTKLGGVTEPKTSFEPYFEIAMDPIFGVMTALITSFVIGLGIVAVRATTIHEGFLELREIVNTTISKIIVPLLPLYIFTIFENMTAKKEVWDIIVKMLPIVVLAFVLTAIMLVLQFTAAGIAKGRNPLVMLGKMLPAYATALGTSSSAATIPVTTRCAEDAGVSKSVSNFVIPLCATIHLSGSTVKITLFAFAILWTTHGDYSFASLLGFVAMLGISMIAAPGVPGGAIVTASALLGEQLGFNESQVGLMVALYVALDSFGTATNVTGDGAIAAIVDRLSGGKVSDDADTDADTDAEKAEAGAKAETATDAPELPVEESTERVSGGSARA</sequence>
<name>A0A1B0ZK52_9MICO</name>
<evidence type="ECO:0000256" key="2">
    <source>
        <dbReference type="ARBA" id="ARBA00022448"/>
    </source>
</evidence>
<evidence type="ECO:0000256" key="3">
    <source>
        <dbReference type="ARBA" id="ARBA00022692"/>
    </source>
</evidence>
<evidence type="ECO:0000256" key="4">
    <source>
        <dbReference type="ARBA" id="ARBA00022989"/>
    </source>
</evidence>
<dbReference type="Proteomes" id="UP000092596">
    <property type="component" value="Chromosome"/>
</dbReference>
<keyword evidence="5 7" id="KW-0472">Membrane</keyword>